<dbReference type="GO" id="GO:0016787">
    <property type="term" value="F:hydrolase activity"/>
    <property type="evidence" value="ECO:0007669"/>
    <property type="project" value="UniProtKB-KW"/>
</dbReference>
<dbReference type="PANTHER" id="PTHR22946:SF0">
    <property type="entry name" value="DIENELACTONE HYDROLASE DOMAIN-CONTAINING PROTEIN"/>
    <property type="match status" value="1"/>
</dbReference>
<dbReference type="Proteomes" id="UP000244649">
    <property type="component" value="Unassembled WGS sequence"/>
</dbReference>
<dbReference type="Pfam" id="PF01738">
    <property type="entry name" value="DLH"/>
    <property type="match status" value="1"/>
</dbReference>
<dbReference type="PANTHER" id="PTHR22946">
    <property type="entry name" value="DIENELACTONE HYDROLASE DOMAIN-CONTAINING PROTEIN-RELATED"/>
    <property type="match status" value="1"/>
</dbReference>
<dbReference type="InterPro" id="IPR029058">
    <property type="entry name" value="AB_hydrolase_fold"/>
</dbReference>
<keyword evidence="3" id="KW-0378">Hydrolase</keyword>
<gene>
    <name evidence="3" type="ORF">DC432_09185</name>
</gene>
<comment type="caution">
    <text evidence="3">The sequence shown here is derived from an EMBL/GenBank/DDBJ whole genome shotgun (WGS) entry which is preliminary data.</text>
</comment>
<sequence length="263" mass="28058">MILETLVTAYAPNLTAILDREPVPADGIVSHDLDYAADGVAFRGYIARPGGEGRHPGILVVHDWLGVTDYVRMRCDMLARLGYVAFAADVYGADVRPGPDEAAAVAGGFYRDRPLWRTRLTAAFARMREEPSVDPGRTAAIGYCFGGSSVLELARTGADVDAVVSFHGGLLTGPEGEAAHITAKVLVLHGAADPVAPDDAMLAFENDLRTAPAVDWQLVSYANAMHAFTLPDADAPEQGALFDARAERRSWAAMKAFLAEVFG</sequence>
<dbReference type="SUPFAM" id="SSF53474">
    <property type="entry name" value="alpha/beta-Hydrolases"/>
    <property type="match status" value="1"/>
</dbReference>
<proteinExistence type="inferred from homology"/>
<name>A0A2T7WJ64_MICTE</name>
<dbReference type="InterPro" id="IPR050261">
    <property type="entry name" value="FrsA_esterase"/>
</dbReference>
<evidence type="ECO:0000256" key="1">
    <source>
        <dbReference type="ARBA" id="ARBA00008645"/>
    </source>
</evidence>
<feature type="domain" description="Dienelactone hydrolase" evidence="2">
    <location>
        <begin position="42"/>
        <end position="261"/>
    </location>
</feature>
<dbReference type="Gene3D" id="3.40.50.1820">
    <property type="entry name" value="alpha/beta hydrolase"/>
    <property type="match status" value="1"/>
</dbReference>
<protein>
    <submittedName>
        <fullName evidence="3">Dienelactone hydrolase</fullName>
    </submittedName>
</protein>
<evidence type="ECO:0000313" key="4">
    <source>
        <dbReference type="Proteomes" id="UP000244649"/>
    </source>
</evidence>
<organism evidence="3 4">
    <name type="scientific">Microbacterium testaceum</name>
    <name type="common">Aureobacterium testaceum</name>
    <name type="synonym">Brevibacterium testaceum</name>
    <dbReference type="NCBI Taxonomy" id="2033"/>
    <lineage>
        <taxon>Bacteria</taxon>
        <taxon>Bacillati</taxon>
        <taxon>Actinomycetota</taxon>
        <taxon>Actinomycetes</taxon>
        <taxon>Micrococcales</taxon>
        <taxon>Microbacteriaceae</taxon>
        <taxon>Microbacterium</taxon>
    </lineage>
</organism>
<reference evidence="3 4" key="1">
    <citation type="submission" date="2018-04" db="EMBL/GenBank/DDBJ databases">
        <authorList>
            <person name="Go L.Y."/>
            <person name="Mitchell J.A."/>
        </authorList>
    </citation>
    <scope>NUCLEOTIDE SEQUENCE [LARGE SCALE GENOMIC DNA]</scope>
    <source>
        <strain evidence="3 4">TPD7010</strain>
    </source>
</reference>
<evidence type="ECO:0000259" key="2">
    <source>
        <dbReference type="Pfam" id="PF01738"/>
    </source>
</evidence>
<comment type="similarity">
    <text evidence="1">Belongs to the AB hydrolase superfamily.</text>
</comment>
<dbReference type="AlphaFoldDB" id="A0A2T7WJ64"/>
<evidence type="ECO:0000313" key="3">
    <source>
        <dbReference type="EMBL" id="PVE72100.1"/>
    </source>
</evidence>
<dbReference type="EMBL" id="QDFT01000019">
    <property type="protein sequence ID" value="PVE72100.1"/>
    <property type="molecule type" value="Genomic_DNA"/>
</dbReference>
<accession>A0A2T7WJ64</accession>
<dbReference type="InterPro" id="IPR002925">
    <property type="entry name" value="Dienelactn_hydro"/>
</dbReference>